<sequence>MDQTLTDAPMPDLALQAPDGGTGTLHALRGGQGAVVYFHRSAGCPVCASHARALVAMRDAGELGDRALVLVVPGGPEEAAVVARRHPGAPAVRASGTAHAEVGLGTFLALQHSGVFLVEADGTVAYRRGAAVPLRSFDEAELRAALRASDGRA</sequence>
<dbReference type="Proteomes" id="UP000577956">
    <property type="component" value="Unassembled WGS sequence"/>
</dbReference>
<dbReference type="EMBL" id="JACCBK010000001">
    <property type="protein sequence ID" value="NYD85990.1"/>
    <property type="molecule type" value="Genomic_DNA"/>
</dbReference>
<dbReference type="RefSeq" id="WP_140457694.1">
    <property type="nucleotide sequence ID" value="NZ_BAABFI010000002.1"/>
</dbReference>
<dbReference type="Proteomes" id="UP000618382">
    <property type="component" value="Unassembled WGS sequence"/>
</dbReference>
<name>A0A7Y9FEU1_9CELL</name>
<dbReference type="InterPro" id="IPR013766">
    <property type="entry name" value="Thioredoxin_domain"/>
</dbReference>
<reference evidence="2 5" key="2">
    <citation type="submission" date="2021-01" db="EMBL/GenBank/DDBJ databases">
        <title>Whole genome shotgun sequence of Cellulomonas oligotrophica NBRC 109435.</title>
        <authorList>
            <person name="Komaki H."/>
            <person name="Tamura T."/>
        </authorList>
    </citation>
    <scope>NUCLEOTIDE SEQUENCE [LARGE SCALE GENOMIC DNA]</scope>
    <source>
        <strain evidence="2 5">NBRC 109435</strain>
    </source>
</reference>
<dbReference type="AlphaFoldDB" id="A0A7Y9FEU1"/>
<dbReference type="EMBL" id="BONN01000001">
    <property type="protein sequence ID" value="GIG31003.1"/>
    <property type="molecule type" value="Genomic_DNA"/>
</dbReference>
<proteinExistence type="predicted"/>
<evidence type="ECO:0000259" key="1">
    <source>
        <dbReference type="PROSITE" id="PS51352"/>
    </source>
</evidence>
<dbReference type="Gene3D" id="3.40.30.10">
    <property type="entry name" value="Glutaredoxin"/>
    <property type="match status" value="1"/>
</dbReference>
<evidence type="ECO:0000313" key="4">
    <source>
        <dbReference type="Proteomes" id="UP000577956"/>
    </source>
</evidence>
<dbReference type="SUPFAM" id="SSF52833">
    <property type="entry name" value="Thioredoxin-like"/>
    <property type="match status" value="1"/>
</dbReference>
<dbReference type="GO" id="GO:0016209">
    <property type="term" value="F:antioxidant activity"/>
    <property type="evidence" value="ECO:0007669"/>
    <property type="project" value="InterPro"/>
</dbReference>
<organism evidence="3 4">
    <name type="scientific">Cellulomonas oligotrophica</name>
    <dbReference type="NCBI Taxonomy" id="931536"/>
    <lineage>
        <taxon>Bacteria</taxon>
        <taxon>Bacillati</taxon>
        <taxon>Actinomycetota</taxon>
        <taxon>Actinomycetes</taxon>
        <taxon>Micrococcales</taxon>
        <taxon>Cellulomonadaceae</taxon>
        <taxon>Cellulomonas</taxon>
    </lineage>
</organism>
<keyword evidence="5" id="KW-1185">Reference proteome</keyword>
<dbReference type="GO" id="GO:0016491">
    <property type="term" value="F:oxidoreductase activity"/>
    <property type="evidence" value="ECO:0007669"/>
    <property type="project" value="InterPro"/>
</dbReference>
<dbReference type="Pfam" id="PF00578">
    <property type="entry name" value="AhpC-TSA"/>
    <property type="match status" value="1"/>
</dbReference>
<feature type="domain" description="Thioredoxin" evidence="1">
    <location>
        <begin position="4"/>
        <end position="151"/>
    </location>
</feature>
<gene>
    <name evidence="3" type="ORF">BKA21_001539</name>
    <name evidence="2" type="ORF">Col01nite_01620</name>
</gene>
<evidence type="ECO:0000313" key="2">
    <source>
        <dbReference type="EMBL" id="GIG31003.1"/>
    </source>
</evidence>
<evidence type="ECO:0000313" key="5">
    <source>
        <dbReference type="Proteomes" id="UP000618382"/>
    </source>
</evidence>
<dbReference type="InterPro" id="IPR036249">
    <property type="entry name" value="Thioredoxin-like_sf"/>
</dbReference>
<evidence type="ECO:0000313" key="3">
    <source>
        <dbReference type="EMBL" id="NYD85990.1"/>
    </source>
</evidence>
<reference evidence="3 4" key="1">
    <citation type="submission" date="2020-07" db="EMBL/GenBank/DDBJ databases">
        <title>Sequencing the genomes of 1000 actinobacteria strains.</title>
        <authorList>
            <person name="Klenk H.-P."/>
        </authorList>
    </citation>
    <scope>NUCLEOTIDE SEQUENCE [LARGE SCALE GENOMIC DNA]</scope>
    <source>
        <strain evidence="3 4">DSM 24482</strain>
    </source>
</reference>
<comment type="caution">
    <text evidence="3">The sequence shown here is derived from an EMBL/GenBank/DDBJ whole genome shotgun (WGS) entry which is preliminary data.</text>
</comment>
<accession>A0A7Y9FEU1</accession>
<dbReference type="InterPro" id="IPR000866">
    <property type="entry name" value="AhpC/TSA"/>
</dbReference>
<protein>
    <submittedName>
        <fullName evidence="3">Peroxiredoxin</fullName>
    </submittedName>
</protein>
<dbReference type="PROSITE" id="PS51352">
    <property type="entry name" value="THIOREDOXIN_2"/>
    <property type="match status" value="1"/>
</dbReference>